<protein>
    <submittedName>
        <fullName evidence="1">Uncharacterized protein</fullName>
    </submittedName>
</protein>
<evidence type="ECO:0000313" key="1">
    <source>
        <dbReference type="EMBL" id="KAJ8684346.1"/>
    </source>
</evidence>
<accession>A0ACC2PMT9</accession>
<dbReference type="Proteomes" id="UP001239111">
    <property type="component" value="Chromosome 1"/>
</dbReference>
<keyword evidence="2" id="KW-1185">Reference proteome</keyword>
<sequence length="202" mass="23199">MLSTVEGTLYVEGHELIHLLDVPHLGKCKRNLLSTYDLDPYYTDCKKTSEEEIINWDPVRTGYIIDDFGPFSERLFPKWTPQHIFPGRMKKMPVKKALQLFSKKAGEGILKLATIKEPVQTSFRPKVMPPNSEAVGRHIIFMDKVIDSINGAAPRDAPNENRLPVMEKSFHHDFWTVAKTRIARMRFVKKQNKDGVRHVVTG</sequence>
<reference evidence="1" key="1">
    <citation type="submission" date="2023-04" db="EMBL/GenBank/DDBJ databases">
        <title>A chromosome-level genome assembly of the parasitoid wasp Eretmocerus hayati.</title>
        <authorList>
            <person name="Zhong Y."/>
            <person name="Liu S."/>
            <person name="Liu Y."/>
        </authorList>
    </citation>
    <scope>NUCLEOTIDE SEQUENCE</scope>
    <source>
        <strain evidence="1">ZJU_SS_LIU_2023</strain>
    </source>
</reference>
<dbReference type="EMBL" id="CM056741">
    <property type="protein sequence ID" value="KAJ8684346.1"/>
    <property type="molecule type" value="Genomic_DNA"/>
</dbReference>
<gene>
    <name evidence="1" type="ORF">QAD02_020138</name>
</gene>
<name>A0ACC2PMT9_9HYME</name>
<evidence type="ECO:0000313" key="2">
    <source>
        <dbReference type="Proteomes" id="UP001239111"/>
    </source>
</evidence>
<comment type="caution">
    <text evidence="1">The sequence shown here is derived from an EMBL/GenBank/DDBJ whole genome shotgun (WGS) entry which is preliminary data.</text>
</comment>
<organism evidence="1 2">
    <name type="scientific">Eretmocerus hayati</name>
    <dbReference type="NCBI Taxonomy" id="131215"/>
    <lineage>
        <taxon>Eukaryota</taxon>
        <taxon>Metazoa</taxon>
        <taxon>Ecdysozoa</taxon>
        <taxon>Arthropoda</taxon>
        <taxon>Hexapoda</taxon>
        <taxon>Insecta</taxon>
        <taxon>Pterygota</taxon>
        <taxon>Neoptera</taxon>
        <taxon>Endopterygota</taxon>
        <taxon>Hymenoptera</taxon>
        <taxon>Apocrita</taxon>
        <taxon>Proctotrupomorpha</taxon>
        <taxon>Chalcidoidea</taxon>
        <taxon>Aphelinidae</taxon>
        <taxon>Aphelininae</taxon>
        <taxon>Eretmocerus</taxon>
    </lineage>
</organism>
<proteinExistence type="predicted"/>